<dbReference type="RefSeq" id="WP_022212184.1">
    <property type="nucleotide sequence ID" value="NZ_JACOOQ010000001.1"/>
</dbReference>
<proteinExistence type="predicted"/>
<evidence type="ECO:0000313" key="1">
    <source>
        <dbReference type="EMBL" id="MBC5638968.1"/>
    </source>
</evidence>
<comment type="caution">
    <text evidence="1">The sequence shown here is derived from an EMBL/GenBank/DDBJ whole genome shotgun (WGS) entry which is preliminary data.</text>
</comment>
<protein>
    <submittedName>
        <fullName evidence="1">Uncharacterized protein</fullName>
    </submittedName>
</protein>
<accession>A0A8I0A2Z6</accession>
<gene>
    <name evidence="1" type="ORF">H8R92_00705</name>
</gene>
<evidence type="ECO:0000313" key="2">
    <source>
        <dbReference type="Proteomes" id="UP000662088"/>
    </source>
</evidence>
<dbReference type="AlphaFoldDB" id="A0A8I0A2Z6"/>
<reference evidence="1" key="1">
    <citation type="submission" date="2020-08" db="EMBL/GenBank/DDBJ databases">
        <title>Genome public.</title>
        <authorList>
            <person name="Liu C."/>
            <person name="Sun Q."/>
        </authorList>
    </citation>
    <scope>NUCLEOTIDE SEQUENCE</scope>
    <source>
        <strain evidence="1">NSJ-42</strain>
    </source>
</reference>
<organism evidence="1 2">
    <name type="scientific">Clostridium lentum</name>
    <dbReference type="NCBI Taxonomy" id="2763037"/>
    <lineage>
        <taxon>Bacteria</taxon>
        <taxon>Bacillati</taxon>
        <taxon>Bacillota</taxon>
        <taxon>Clostridia</taxon>
        <taxon>Eubacteriales</taxon>
        <taxon>Clostridiaceae</taxon>
        <taxon>Clostridium</taxon>
    </lineage>
</organism>
<dbReference type="EMBL" id="JACOOQ010000001">
    <property type="protein sequence ID" value="MBC5638968.1"/>
    <property type="molecule type" value="Genomic_DNA"/>
</dbReference>
<keyword evidence="2" id="KW-1185">Reference proteome</keyword>
<dbReference type="Proteomes" id="UP000662088">
    <property type="component" value="Unassembled WGS sequence"/>
</dbReference>
<name>A0A8I0A2Z6_9CLOT</name>
<sequence length="79" mass="9186">MKKEFVKPELRDLSVNLTNDIEYVDYCNWVGTEVIGLGNEDYTDPNKKPTQHPDWVWCNKHNRWHPKNHGSNDSTVSGS</sequence>